<accession>A0A3B3QUF5</accession>
<reference evidence="2" key="1">
    <citation type="submission" date="2025-08" db="UniProtKB">
        <authorList>
            <consortium name="Ensembl"/>
        </authorList>
    </citation>
    <scope>IDENTIFICATION</scope>
</reference>
<evidence type="ECO:0000313" key="3">
    <source>
        <dbReference type="Proteomes" id="UP000261540"/>
    </source>
</evidence>
<dbReference type="AlphaFoldDB" id="A0A3B3QUF5"/>
<dbReference type="Proteomes" id="UP000261540">
    <property type="component" value="Unplaced"/>
</dbReference>
<dbReference type="PANTHER" id="PTHR28434">
    <property type="entry name" value="PROTEIN C3ORF33"/>
    <property type="match status" value="1"/>
</dbReference>
<evidence type="ECO:0000256" key="1">
    <source>
        <dbReference type="SAM" id="MobiDB-lite"/>
    </source>
</evidence>
<dbReference type="GO" id="GO:0005615">
    <property type="term" value="C:extracellular space"/>
    <property type="evidence" value="ECO:0007669"/>
    <property type="project" value="TreeGrafter"/>
</dbReference>
<dbReference type="Ensembl" id="ENSPKIT00000033865.1">
    <property type="protein sequence ID" value="ENSPKIP00000009753.1"/>
    <property type="gene ID" value="ENSPKIG00000024734.1"/>
</dbReference>
<dbReference type="InterPro" id="IPR035437">
    <property type="entry name" value="SNase_OB-fold_sf"/>
</dbReference>
<dbReference type="Gene3D" id="2.40.50.90">
    <property type="match status" value="1"/>
</dbReference>
<dbReference type="InterPro" id="IPR042421">
    <property type="entry name" value="C3orf33-like"/>
</dbReference>
<protein>
    <submittedName>
        <fullName evidence="2">Chromosome 3 open reading frame 33</fullName>
    </submittedName>
</protein>
<dbReference type="PANTHER" id="PTHR28434:SF1">
    <property type="entry name" value="PROTEIN C3ORF33"/>
    <property type="match status" value="1"/>
</dbReference>
<sequence length="253" mass="28015">MTNNMAEPPSAVPPRTGSVGGGKASTNVVSTISQFADDHLTLVRSLSTGLAIAGVVIIARSIKLTAKFGTASEIPAYFIERNVSLRGRVRRVTDKGLEVEHTPIKIPVLSSLLGKCRPDSLLDVRLAGVQVTAEGWAWLRDHLTSTETVWFRLIRRDDNTLDCLVSLGRGVVFNTCVNEELLRLGLGRTVPVVGLHHGSRLYWRVHRRLLRAEVQAERRGRGLWVQESFWKRLAGALSDSAVVRLLKKLLRRT</sequence>
<dbReference type="SUPFAM" id="SSF50199">
    <property type="entry name" value="Staphylococcal nuclease"/>
    <property type="match status" value="1"/>
</dbReference>
<reference evidence="2" key="2">
    <citation type="submission" date="2025-09" db="UniProtKB">
        <authorList>
            <consortium name="Ensembl"/>
        </authorList>
    </citation>
    <scope>IDENTIFICATION</scope>
</reference>
<keyword evidence="3" id="KW-1185">Reference proteome</keyword>
<dbReference type="STRING" id="1676925.ENSPKIP00000009753"/>
<name>A0A3B3QUF5_9TELE</name>
<feature type="region of interest" description="Disordered" evidence="1">
    <location>
        <begin position="1"/>
        <end position="23"/>
    </location>
</feature>
<evidence type="ECO:0000313" key="2">
    <source>
        <dbReference type="Ensembl" id="ENSPKIP00000009753.1"/>
    </source>
</evidence>
<proteinExistence type="predicted"/>
<dbReference type="GeneTree" id="ENSGT00390000004493"/>
<organism evidence="2 3">
    <name type="scientific">Paramormyrops kingsleyae</name>
    <dbReference type="NCBI Taxonomy" id="1676925"/>
    <lineage>
        <taxon>Eukaryota</taxon>
        <taxon>Metazoa</taxon>
        <taxon>Chordata</taxon>
        <taxon>Craniata</taxon>
        <taxon>Vertebrata</taxon>
        <taxon>Euteleostomi</taxon>
        <taxon>Actinopterygii</taxon>
        <taxon>Neopterygii</taxon>
        <taxon>Teleostei</taxon>
        <taxon>Osteoglossocephala</taxon>
        <taxon>Osteoglossomorpha</taxon>
        <taxon>Osteoglossiformes</taxon>
        <taxon>Mormyridae</taxon>
        <taxon>Paramormyrops</taxon>
    </lineage>
</organism>